<evidence type="ECO:0000313" key="2">
    <source>
        <dbReference type="Proteomes" id="UP000276603"/>
    </source>
</evidence>
<dbReference type="EMBL" id="RBCJ01000005">
    <property type="protein sequence ID" value="RKN77973.1"/>
    <property type="molecule type" value="Genomic_DNA"/>
</dbReference>
<dbReference type="InterPro" id="IPR048012">
    <property type="entry name" value="BfmA-like_N"/>
</dbReference>
<dbReference type="AlphaFoldDB" id="A0A3B0BX20"/>
<proteinExistence type="predicted"/>
<evidence type="ECO:0000313" key="1">
    <source>
        <dbReference type="EMBL" id="RKN77973.1"/>
    </source>
</evidence>
<sequence length="197" mass="23712">MKTLKSLTQKSKIMEKKQKNKYEYSAISIKADVAVRFRRYSKQFSKSNSEVLHRMLFFLQWNGLDPFGASVEKIVSEIQKNRKQIEYLISIIKNMEKLHIRPTHEMVKILFEAYCKNKKDIKKESRFLPQPIIEVARENYSRLKHERLERDFKEYKKECNKLLEKIEVTEPTFGKPYLKVNLSQGEYEQLRRQLNMN</sequence>
<name>A0A3B0BX20_9FLAO</name>
<keyword evidence="2" id="KW-1185">Reference proteome</keyword>
<dbReference type="NCBIfam" id="NF041200">
    <property type="entry name" value="mob_BfmA_Nterm"/>
    <property type="match status" value="1"/>
</dbReference>
<dbReference type="Proteomes" id="UP000276603">
    <property type="component" value="Unassembled WGS sequence"/>
</dbReference>
<gene>
    <name evidence="1" type="ORF">D7Z94_22410</name>
</gene>
<protein>
    <submittedName>
        <fullName evidence="1">Uncharacterized protein</fullName>
    </submittedName>
</protein>
<organism evidence="1 2">
    <name type="scientific">Ulvibacterium marinum</name>
    <dbReference type="NCBI Taxonomy" id="2419782"/>
    <lineage>
        <taxon>Bacteria</taxon>
        <taxon>Pseudomonadati</taxon>
        <taxon>Bacteroidota</taxon>
        <taxon>Flavobacteriia</taxon>
        <taxon>Flavobacteriales</taxon>
        <taxon>Flavobacteriaceae</taxon>
        <taxon>Ulvibacterium</taxon>
    </lineage>
</organism>
<comment type="caution">
    <text evidence="1">The sequence shown here is derived from an EMBL/GenBank/DDBJ whole genome shotgun (WGS) entry which is preliminary data.</text>
</comment>
<reference evidence="1 2" key="1">
    <citation type="submission" date="2018-10" db="EMBL/GenBank/DDBJ databases">
        <title>Ulvibacterium marinum gen. nov., sp. nov., a novel marine bacterium of the family Flavobacteriaceae, isolated from a culture of the green alga Ulva prolifera.</title>
        <authorList>
            <person name="Zhang Z."/>
        </authorList>
    </citation>
    <scope>NUCLEOTIDE SEQUENCE [LARGE SCALE GENOMIC DNA]</scope>
    <source>
        <strain evidence="1 2">CCMM003</strain>
    </source>
</reference>
<accession>A0A3B0BX20</accession>